<dbReference type="AlphaFoldDB" id="A0ABD3UZA5"/>
<evidence type="ECO:0000256" key="1">
    <source>
        <dbReference type="ARBA" id="ARBA00022729"/>
    </source>
</evidence>
<evidence type="ECO:0000313" key="5">
    <source>
        <dbReference type="Proteomes" id="UP001634394"/>
    </source>
</evidence>
<proteinExistence type="predicted"/>
<dbReference type="PANTHER" id="PTHR17357">
    <property type="entry name" value="GM2 GANGLIOSIDE ACTIVATOR PROTEIN"/>
    <property type="match status" value="1"/>
</dbReference>
<keyword evidence="1 2" id="KW-0732">Signal</keyword>
<dbReference type="Proteomes" id="UP001634394">
    <property type="component" value="Unassembled WGS sequence"/>
</dbReference>
<dbReference type="Pfam" id="PF02221">
    <property type="entry name" value="E1_DerP2_DerF2"/>
    <property type="match status" value="1"/>
</dbReference>
<feature type="signal peptide" evidence="2">
    <location>
        <begin position="1"/>
        <end position="20"/>
    </location>
</feature>
<dbReference type="Gene3D" id="2.70.220.10">
    <property type="entry name" value="Ganglioside GM2 activator"/>
    <property type="match status" value="1"/>
</dbReference>
<feature type="chain" id="PRO_5044787108" description="MD-2-related lipid-recognition domain-containing protein" evidence="2">
    <location>
        <begin position="21"/>
        <end position="212"/>
    </location>
</feature>
<dbReference type="SUPFAM" id="SSF63707">
    <property type="entry name" value="Ganglioside M2 (gm2) activator"/>
    <property type="match status" value="1"/>
</dbReference>
<evidence type="ECO:0000256" key="2">
    <source>
        <dbReference type="SAM" id="SignalP"/>
    </source>
</evidence>
<comment type="caution">
    <text evidence="4">The sequence shown here is derived from an EMBL/GenBank/DDBJ whole genome shotgun (WGS) entry which is preliminary data.</text>
</comment>
<dbReference type="InterPro" id="IPR028996">
    <property type="entry name" value="GM2-AP"/>
</dbReference>
<reference evidence="4 5" key="1">
    <citation type="submission" date="2024-11" db="EMBL/GenBank/DDBJ databases">
        <title>Chromosome-level genome assembly of the freshwater bivalve Anodonta woodiana.</title>
        <authorList>
            <person name="Chen X."/>
        </authorList>
    </citation>
    <scope>NUCLEOTIDE SEQUENCE [LARGE SCALE GENOMIC DNA]</scope>
    <source>
        <strain evidence="4">MN2024</strain>
        <tissue evidence="4">Gills</tissue>
    </source>
</reference>
<gene>
    <name evidence="4" type="ORF">ACJMK2_014003</name>
</gene>
<dbReference type="SMART" id="SM00737">
    <property type="entry name" value="ML"/>
    <property type="match status" value="1"/>
</dbReference>
<evidence type="ECO:0000259" key="3">
    <source>
        <dbReference type="SMART" id="SM00737"/>
    </source>
</evidence>
<dbReference type="PANTHER" id="PTHR17357:SF0">
    <property type="entry name" value="GANGLIOSIDE GM2 ACTIVATOR"/>
    <property type="match status" value="1"/>
</dbReference>
<protein>
    <recommendedName>
        <fullName evidence="3">MD-2-related lipid-recognition domain-containing protein</fullName>
    </recommendedName>
</protein>
<organism evidence="4 5">
    <name type="scientific">Sinanodonta woodiana</name>
    <name type="common">Chinese pond mussel</name>
    <name type="synonym">Anodonta woodiana</name>
    <dbReference type="NCBI Taxonomy" id="1069815"/>
    <lineage>
        <taxon>Eukaryota</taxon>
        <taxon>Metazoa</taxon>
        <taxon>Spiralia</taxon>
        <taxon>Lophotrochozoa</taxon>
        <taxon>Mollusca</taxon>
        <taxon>Bivalvia</taxon>
        <taxon>Autobranchia</taxon>
        <taxon>Heteroconchia</taxon>
        <taxon>Palaeoheterodonta</taxon>
        <taxon>Unionida</taxon>
        <taxon>Unionoidea</taxon>
        <taxon>Unionidae</taxon>
        <taxon>Unioninae</taxon>
        <taxon>Sinanodonta</taxon>
    </lineage>
</organism>
<evidence type="ECO:0000313" key="4">
    <source>
        <dbReference type="EMBL" id="KAL3854754.1"/>
    </source>
</evidence>
<sequence>MQFTTLKIAVFVLVIGLTESKGNRELHSLQWSVCNANPNSPISVSKIEVSPMPVEIPGTFTLSIDGALSRQISHTSLSLHIKRKTFLLDIPIPCVSNVGSCTYDDLCTLTSQMISEDWGGIMGNLGKQINTMLHDAGVPDHCPLEATAFHVNHFSFTLPELSSIFSTFATGDYHARISATEKETGQEVLCLDLDLSVKKHEKPCSGLSCLFG</sequence>
<keyword evidence="5" id="KW-1185">Reference proteome</keyword>
<dbReference type="InterPro" id="IPR036846">
    <property type="entry name" value="GM2-AP_sf"/>
</dbReference>
<accession>A0ABD3UZA5</accession>
<dbReference type="InterPro" id="IPR003172">
    <property type="entry name" value="ML_dom"/>
</dbReference>
<feature type="domain" description="MD-2-related lipid-recognition" evidence="3">
    <location>
        <begin position="31"/>
        <end position="195"/>
    </location>
</feature>
<dbReference type="EMBL" id="JBJQND010000014">
    <property type="protein sequence ID" value="KAL3854754.1"/>
    <property type="molecule type" value="Genomic_DNA"/>
</dbReference>
<name>A0ABD3UZA5_SINWO</name>